<name>A0A1W2AIU4_9SPHI</name>
<gene>
    <name evidence="1" type="ORF">SAMN04488101_101644</name>
</gene>
<dbReference type="OrthoDB" id="1491174at2"/>
<evidence type="ECO:0000313" key="2">
    <source>
        <dbReference type="Proteomes" id="UP000192678"/>
    </source>
</evidence>
<proteinExistence type="predicted"/>
<sequence>MLVLQDATDRTEHSFTLTDVTGVNQKEFTLTSATYPGLNIQFTLDPPAQALPTGYTVSVHLFKNPFHTQGQIIDLRSADRSEGNGRIGYLFSLEALFTPGALQLDPHRYCYAYFGIQYIFENVATIQTKDADIKADPYSIMDFFDSDTIILVLCNEFCNDINNFNFQNYLPNLFLSGFTFFSKNSLIETLNDNTYLKNKFDSYTVTTPPILNGIYPFRLEKAKISICSEAYVIHLFTNLIQKKFDQVTRFLMIYQVIEIFMPKMIHLEVQQRVCNDLYSLTTDKVKELVIGLTKQGELITALFARHAIPSNELSNLLRQEILDFFIHVNHPEFQDQAKNIGLSLTDLFYAFRNKIVHEYRILHENGVDHEVTKSRIDTINHLSEALVAETITVFVG</sequence>
<evidence type="ECO:0000313" key="1">
    <source>
        <dbReference type="EMBL" id="SMC60432.1"/>
    </source>
</evidence>
<protein>
    <submittedName>
        <fullName evidence="1">Uncharacterized protein</fullName>
    </submittedName>
</protein>
<dbReference type="RefSeq" id="WP_084287203.1">
    <property type="nucleotide sequence ID" value="NZ_FWYB01000001.1"/>
</dbReference>
<accession>A0A1W2AIU4</accession>
<dbReference type="AlphaFoldDB" id="A0A1W2AIU4"/>
<reference evidence="1 2" key="1">
    <citation type="submission" date="2017-04" db="EMBL/GenBank/DDBJ databases">
        <authorList>
            <person name="Afonso C.L."/>
            <person name="Miller P.J."/>
            <person name="Scott M.A."/>
            <person name="Spackman E."/>
            <person name="Goraichik I."/>
            <person name="Dimitrov K.M."/>
            <person name="Suarez D.L."/>
            <person name="Swayne D.E."/>
        </authorList>
    </citation>
    <scope>NUCLEOTIDE SEQUENCE [LARGE SCALE GENOMIC DNA]</scope>
    <source>
        <strain evidence="1 2">DSM 19625</strain>
    </source>
</reference>
<keyword evidence="2" id="KW-1185">Reference proteome</keyword>
<organism evidence="1 2">
    <name type="scientific">Pedobacter nyackensis</name>
    <dbReference type="NCBI Taxonomy" id="475255"/>
    <lineage>
        <taxon>Bacteria</taxon>
        <taxon>Pseudomonadati</taxon>
        <taxon>Bacteroidota</taxon>
        <taxon>Sphingobacteriia</taxon>
        <taxon>Sphingobacteriales</taxon>
        <taxon>Sphingobacteriaceae</taxon>
        <taxon>Pedobacter</taxon>
    </lineage>
</organism>
<dbReference type="EMBL" id="FWYB01000001">
    <property type="protein sequence ID" value="SMC60432.1"/>
    <property type="molecule type" value="Genomic_DNA"/>
</dbReference>
<dbReference type="Proteomes" id="UP000192678">
    <property type="component" value="Unassembled WGS sequence"/>
</dbReference>